<reference evidence="2" key="1">
    <citation type="submission" date="2023-02" db="EMBL/GenBank/DDBJ databases">
        <title>Kitasatospora phosalacinea NBRC 14627.</title>
        <authorList>
            <person name="Ichikawa N."/>
            <person name="Sato H."/>
            <person name="Tonouchi N."/>
        </authorList>
    </citation>
    <scope>NUCLEOTIDE SEQUENCE</scope>
    <source>
        <strain evidence="2">NBRC 14627</strain>
    </source>
</reference>
<sequence length="95" mass="9856">MIPWYASTARRCAARARNSGWAGLKRSQLPRSRSRERCGAAALDDGTTGWGGAQTAAAVVAYDTVPPSVADKRRGGTVGRRSPASDPGRGGSAPE</sequence>
<feature type="region of interest" description="Disordered" evidence="1">
    <location>
        <begin position="16"/>
        <end position="35"/>
    </location>
</feature>
<feature type="region of interest" description="Disordered" evidence="1">
    <location>
        <begin position="67"/>
        <end position="95"/>
    </location>
</feature>
<organism evidence="2 3">
    <name type="scientific">Kitasatospora phosalacinea</name>
    <dbReference type="NCBI Taxonomy" id="2065"/>
    <lineage>
        <taxon>Bacteria</taxon>
        <taxon>Bacillati</taxon>
        <taxon>Actinomycetota</taxon>
        <taxon>Actinomycetes</taxon>
        <taxon>Kitasatosporales</taxon>
        <taxon>Streptomycetaceae</taxon>
        <taxon>Kitasatospora</taxon>
    </lineage>
</organism>
<dbReference type="EMBL" id="BSSA01000024">
    <property type="protein sequence ID" value="GLW73358.1"/>
    <property type="molecule type" value="Genomic_DNA"/>
</dbReference>
<protein>
    <submittedName>
        <fullName evidence="2">Uncharacterized protein</fullName>
    </submittedName>
</protein>
<gene>
    <name evidence="2" type="ORF">Kpho02_56570</name>
</gene>
<evidence type="ECO:0000256" key="1">
    <source>
        <dbReference type="SAM" id="MobiDB-lite"/>
    </source>
</evidence>
<evidence type="ECO:0000313" key="3">
    <source>
        <dbReference type="Proteomes" id="UP001165041"/>
    </source>
</evidence>
<proteinExistence type="predicted"/>
<dbReference type="AlphaFoldDB" id="A0A9W6QEE5"/>
<accession>A0A9W6QEE5</accession>
<dbReference type="Proteomes" id="UP001165041">
    <property type="component" value="Unassembled WGS sequence"/>
</dbReference>
<comment type="caution">
    <text evidence="2">The sequence shown here is derived from an EMBL/GenBank/DDBJ whole genome shotgun (WGS) entry which is preliminary data.</text>
</comment>
<evidence type="ECO:0000313" key="2">
    <source>
        <dbReference type="EMBL" id="GLW73358.1"/>
    </source>
</evidence>
<name>A0A9W6QEE5_9ACTN</name>